<evidence type="ECO:0000256" key="2">
    <source>
        <dbReference type="ARBA" id="ARBA00006840"/>
    </source>
</evidence>
<keyword evidence="4 7" id="KW-1133">Transmembrane helix</keyword>
<accession>A0A7J6CIR5</accession>
<name>A0A7J6CIR5_9TELE</name>
<evidence type="ECO:0000256" key="6">
    <source>
        <dbReference type="PIRSR" id="PIRSR002419-1"/>
    </source>
</evidence>
<comment type="subcellular location">
    <subcellularLocation>
        <location evidence="1 7">Membrane</location>
        <topology evidence="1 7">Multi-pass membrane protein</topology>
    </subcellularLocation>
</comment>
<sequence>MASECCLSLTKYFLFLFNLIFFLLGSLLISIGLWLLLSENRVFMPSTPVISIPLLSYLLIGSGSLAMSLGFLGCLGSLMTVKCLLATYFILLTVLLAAQIVGGVLFYTQRTELTSSVESQTIQLINSFGGNASSVKSFQTILEYIQQEAKCCGWNGIVDWNDYIPCSCYNKGNATVNATSEINDHVNDQCIKCSLNSTHSDYTCGISYQGCSKNIKVWLDNNLYIIVVVILAISVVEICGMILSMCLYKEGSVDYNTIIY</sequence>
<reference evidence="8 9" key="1">
    <citation type="submission" date="2020-04" db="EMBL/GenBank/DDBJ databases">
        <title>Chromosome-level genome assembly of a cyprinid fish Onychostoma macrolepis by integration of Nanopore Sequencing, Bionano and Hi-C technology.</title>
        <authorList>
            <person name="Wang D."/>
        </authorList>
    </citation>
    <scope>NUCLEOTIDE SEQUENCE [LARGE SCALE GENOMIC DNA]</scope>
    <source>
        <strain evidence="8">SWU-2019</strain>
        <tissue evidence="8">Muscle</tissue>
    </source>
</reference>
<dbReference type="PANTHER" id="PTHR19282">
    <property type="entry name" value="TETRASPANIN"/>
    <property type="match status" value="1"/>
</dbReference>
<keyword evidence="6" id="KW-1015">Disulfide bond</keyword>
<dbReference type="AlphaFoldDB" id="A0A7J6CIR5"/>
<comment type="caution">
    <text evidence="8">The sequence shown here is derived from an EMBL/GenBank/DDBJ whole genome shotgun (WGS) entry which is preliminary data.</text>
</comment>
<evidence type="ECO:0000256" key="5">
    <source>
        <dbReference type="ARBA" id="ARBA00023136"/>
    </source>
</evidence>
<evidence type="ECO:0000256" key="3">
    <source>
        <dbReference type="ARBA" id="ARBA00022692"/>
    </source>
</evidence>
<feature type="disulfide bond" evidence="6">
    <location>
        <begin position="152"/>
        <end position="168"/>
    </location>
</feature>
<evidence type="ECO:0000313" key="9">
    <source>
        <dbReference type="Proteomes" id="UP000579812"/>
    </source>
</evidence>
<dbReference type="InterPro" id="IPR008952">
    <property type="entry name" value="Tetraspanin_EC2_sf"/>
</dbReference>
<keyword evidence="3 7" id="KW-0812">Transmembrane</keyword>
<dbReference type="GO" id="GO:0005886">
    <property type="term" value="C:plasma membrane"/>
    <property type="evidence" value="ECO:0007669"/>
    <property type="project" value="TreeGrafter"/>
</dbReference>
<dbReference type="EMBL" id="JAAMOB010000012">
    <property type="protein sequence ID" value="KAF4106485.1"/>
    <property type="molecule type" value="Genomic_DNA"/>
</dbReference>
<feature type="transmembrane region" description="Helical" evidence="7">
    <location>
        <begin position="223"/>
        <end position="248"/>
    </location>
</feature>
<dbReference type="Proteomes" id="UP000579812">
    <property type="component" value="Unassembled WGS sequence"/>
</dbReference>
<dbReference type="InterPro" id="IPR000301">
    <property type="entry name" value="Tetraspanin_animals"/>
</dbReference>
<dbReference type="Gene3D" id="1.10.1450.10">
    <property type="entry name" value="Tetraspanin"/>
    <property type="match status" value="1"/>
</dbReference>
<feature type="transmembrane region" description="Helical" evidence="7">
    <location>
        <begin position="57"/>
        <end position="78"/>
    </location>
</feature>
<keyword evidence="5 7" id="KW-0472">Membrane</keyword>
<dbReference type="PIRSF" id="PIRSF002419">
    <property type="entry name" value="Tetraspanin"/>
    <property type="match status" value="1"/>
</dbReference>
<evidence type="ECO:0000256" key="1">
    <source>
        <dbReference type="ARBA" id="ARBA00004141"/>
    </source>
</evidence>
<evidence type="ECO:0000313" key="8">
    <source>
        <dbReference type="EMBL" id="KAF4106485.1"/>
    </source>
</evidence>
<keyword evidence="9" id="KW-1185">Reference proteome</keyword>
<proteinExistence type="inferred from homology"/>
<feature type="transmembrane region" description="Helical" evidence="7">
    <location>
        <begin position="12"/>
        <end position="37"/>
    </location>
</feature>
<dbReference type="InterPro" id="IPR018499">
    <property type="entry name" value="Tetraspanin/Peripherin"/>
</dbReference>
<comment type="similarity">
    <text evidence="2 7">Belongs to the tetraspanin (TM4SF) family.</text>
</comment>
<dbReference type="Pfam" id="PF00335">
    <property type="entry name" value="Tetraspanin"/>
    <property type="match status" value="1"/>
</dbReference>
<organism evidence="8 9">
    <name type="scientific">Onychostoma macrolepis</name>
    <dbReference type="NCBI Taxonomy" id="369639"/>
    <lineage>
        <taxon>Eukaryota</taxon>
        <taxon>Metazoa</taxon>
        <taxon>Chordata</taxon>
        <taxon>Craniata</taxon>
        <taxon>Vertebrata</taxon>
        <taxon>Euteleostomi</taxon>
        <taxon>Actinopterygii</taxon>
        <taxon>Neopterygii</taxon>
        <taxon>Teleostei</taxon>
        <taxon>Ostariophysi</taxon>
        <taxon>Cypriniformes</taxon>
        <taxon>Cyprinidae</taxon>
        <taxon>Acrossocheilinae</taxon>
        <taxon>Onychostoma</taxon>
    </lineage>
</organism>
<evidence type="ECO:0000256" key="7">
    <source>
        <dbReference type="RuleBase" id="RU361218"/>
    </source>
</evidence>
<dbReference type="SUPFAM" id="SSF48652">
    <property type="entry name" value="Tetraspanin"/>
    <property type="match status" value="1"/>
</dbReference>
<gene>
    <name evidence="8" type="ORF">G5714_012475</name>
</gene>
<evidence type="ECO:0000256" key="4">
    <source>
        <dbReference type="ARBA" id="ARBA00022989"/>
    </source>
</evidence>
<protein>
    <recommendedName>
        <fullName evidence="7">Tetraspanin</fullName>
    </recommendedName>
</protein>
<dbReference type="PRINTS" id="PR00259">
    <property type="entry name" value="TMFOUR"/>
</dbReference>
<dbReference type="PANTHER" id="PTHR19282:SF44">
    <property type="entry name" value="CD82 ANTIGEN"/>
    <property type="match status" value="1"/>
</dbReference>
<feature type="transmembrane region" description="Helical" evidence="7">
    <location>
        <begin position="85"/>
        <end position="107"/>
    </location>
</feature>